<dbReference type="CDD" id="cd04301">
    <property type="entry name" value="NAT_SF"/>
    <property type="match status" value="1"/>
</dbReference>
<proteinExistence type="predicted"/>
<dbReference type="PANTHER" id="PTHR43877:SF2">
    <property type="entry name" value="AMINOALKYLPHOSPHONATE N-ACETYLTRANSFERASE-RELATED"/>
    <property type="match status" value="1"/>
</dbReference>
<reference evidence="5" key="1">
    <citation type="journal article" date="2019" name="Int. J. Syst. Evol. Microbiol.">
        <title>The Global Catalogue of Microorganisms (GCM) 10K type strain sequencing project: providing services to taxonomists for standard genome sequencing and annotation.</title>
        <authorList>
            <consortium name="The Broad Institute Genomics Platform"/>
            <consortium name="The Broad Institute Genome Sequencing Center for Infectious Disease"/>
            <person name="Wu L."/>
            <person name="Ma J."/>
        </authorList>
    </citation>
    <scope>NUCLEOTIDE SEQUENCE [LARGE SCALE GENOMIC DNA]</scope>
    <source>
        <strain evidence="5">DFY41</strain>
    </source>
</reference>
<dbReference type="SUPFAM" id="SSF55729">
    <property type="entry name" value="Acyl-CoA N-acyltransferases (Nat)"/>
    <property type="match status" value="1"/>
</dbReference>
<dbReference type="GO" id="GO:0016746">
    <property type="term" value="F:acyltransferase activity"/>
    <property type="evidence" value="ECO:0007669"/>
    <property type="project" value="UniProtKB-KW"/>
</dbReference>
<evidence type="ECO:0000256" key="2">
    <source>
        <dbReference type="ARBA" id="ARBA00023315"/>
    </source>
</evidence>
<evidence type="ECO:0000256" key="1">
    <source>
        <dbReference type="ARBA" id="ARBA00022679"/>
    </source>
</evidence>
<evidence type="ECO:0000313" key="4">
    <source>
        <dbReference type="EMBL" id="MFC5175510.1"/>
    </source>
</evidence>
<evidence type="ECO:0000313" key="5">
    <source>
        <dbReference type="Proteomes" id="UP001596087"/>
    </source>
</evidence>
<dbReference type="Gene3D" id="3.40.630.30">
    <property type="match status" value="1"/>
</dbReference>
<dbReference type="InterPro" id="IPR016181">
    <property type="entry name" value="Acyl_CoA_acyltransferase"/>
</dbReference>
<keyword evidence="1 4" id="KW-0808">Transferase</keyword>
<dbReference type="EMBL" id="JBHSKD010000002">
    <property type="protein sequence ID" value="MFC5175510.1"/>
    <property type="molecule type" value="Genomic_DNA"/>
</dbReference>
<comment type="caution">
    <text evidence="4">The sequence shown here is derived from an EMBL/GenBank/DDBJ whole genome shotgun (WGS) entry which is preliminary data.</text>
</comment>
<keyword evidence="5" id="KW-1185">Reference proteome</keyword>
<protein>
    <submittedName>
        <fullName evidence="4">GNAT family N-acetyltransferase</fullName>
        <ecNumber evidence="4">2.3.-.-</ecNumber>
    </submittedName>
</protein>
<dbReference type="InterPro" id="IPR050832">
    <property type="entry name" value="Bact_Acetyltransf"/>
</dbReference>
<dbReference type="InterPro" id="IPR000182">
    <property type="entry name" value="GNAT_dom"/>
</dbReference>
<organism evidence="4 5">
    <name type="scientific">Nocardioides taihuensis</name>
    <dbReference type="NCBI Taxonomy" id="1835606"/>
    <lineage>
        <taxon>Bacteria</taxon>
        <taxon>Bacillati</taxon>
        <taxon>Actinomycetota</taxon>
        <taxon>Actinomycetes</taxon>
        <taxon>Propionibacteriales</taxon>
        <taxon>Nocardioidaceae</taxon>
        <taxon>Nocardioides</taxon>
    </lineage>
</organism>
<gene>
    <name evidence="4" type="ORF">ACFPGP_02420</name>
</gene>
<dbReference type="PANTHER" id="PTHR43877">
    <property type="entry name" value="AMINOALKYLPHOSPHONATE N-ACETYLTRANSFERASE-RELATED-RELATED"/>
    <property type="match status" value="1"/>
</dbReference>
<dbReference type="PROSITE" id="PS51186">
    <property type="entry name" value="GNAT"/>
    <property type="match status" value="1"/>
</dbReference>
<dbReference type="Pfam" id="PF00583">
    <property type="entry name" value="Acetyltransf_1"/>
    <property type="match status" value="1"/>
</dbReference>
<evidence type="ECO:0000259" key="3">
    <source>
        <dbReference type="PROSITE" id="PS51186"/>
    </source>
</evidence>
<accession>A0ABW0BE40</accession>
<dbReference type="RefSeq" id="WP_378586367.1">
    <property type="nucleotide sequence ID" value="NZ_JBHSKD010000002.1"/>
</dbReference>
<sequence>MRLRRATPHDYARAGEITVAAYADFTLGPADPYVAHLLDAATRDREAELWVATDDDGTLLGCVTLCPPGSPWRELSADHEGEFRMLAVAPEAQGRGVGEALARLCLDRFRAEGCTAVLLSSLPDMTAAHRLYDRLGFVRLPERDWEPVPGVSLIAFRLDLTDHPEEPA</sequence>
<dbReference type="Proteomes" id="UP001596087">
    <property type="component" value="Unassembled WGS sequence"/>
</dbReference>
<feature type="domain" description="N-acetyltransferase" evidence="3">
    <location>
        <begin position="1"/>
        <end position="163"/>
    </location>
</feature>
<keyword evidence="2 4" id="KW-0012">Acyltransferase</keyword>
<name>A0ABW0BE40_9ACTN</name>
<dbReference type="EC" id="2.3.-.-" evidence="4"/>